<dbReference type="AlphaFoldDB" id="A0A0A9GBB4"/>
<organism evidence="2">
    <name type="scientific">Arundo donax</name>
    <name type="common">Giant reed</name>
    <name type="synonym">Donax arundinaceus</name>
    <dbReference type="NCBI Taxonomy" id="35708"/>
    <lineage>
        <taxon>Eukaryota</taxon>
        <taxon>Viridiplantae</taxon>
        <taxon>Streptophyta</taxon>
        <taxon>Embryophyta</taxon>
        <taxon>Tracheophyta</taxon>
        <taxon>Spermatophyta</taxon>
        <taxon>Magnoliopsida</taxon>
        <taxon>Liliopsida</taxon>
        <taxon>Poales</taxon>
        <taxon>Poaceae</taxon>
        <taxon>PACMAD clade</taxon>
        <taxon>Arundinoideae</taxon>
        <taxon>Arundineae</taxon>
        <taxon>Arundo</taxon>
    </lineage>
</organism>
<name>A0A0A9GBB4_ARUDO</name>
<evidence type="ECO:0000256" key="1">
    <source>
        <dbReference type="SAM" id="MobiDB-lite"/>
    </source>
</evidence>
<reference evidence="2" key="2">
    <citation type="journal article" date="2015" name="Data Brief">
        <title>Shoot transcriptome of the giant reed, Arundo donax.</title>
        <authorList>
            <person name="Barrero R.A."/>
            <person name="Guerrero F.D."/>
            <person name="Moolhuijzen P."/>
            <person name="Goolsby J.A."/>
            <person name="Tidwell J."/>
            <person name="Bellgard S.E."/>
            <person name="Bellgard M.I."/>
        </authorList>
    </citation>
    <scope>NUCLEOTIDE SEQUENCE</scope>
    <source>
        <tissue evidence="2">Shoot tissue taken approximately 20 cm above the soil surface</tissue>
    </source>
</reference>
<proteinExistence type="predicted"/>
<protein>
    <submittedName>
        <fullName evidence="2">Uncharacterized protein</fullName>
    </submittedName>
</protein>
<dbReference type="EMBL" id="GBRH01177167">
    <property type="protein sequence ID" value="JAE20729.1"/>
    <property type="molecule type" value="Transcribed_RNA"/>
</dbReference>
<accession>A0A0A9GBB4</accession>
<sequence length="57" mass="5898">MVPRRRGGSAHTAGDGRRRGLAGEGARGEGEASRVAHACAGARAWLVVRESSSDSDH</sequence>
<reference evidence="2" key="1">
    <citation type="submission" date="2014-09" db="EMBL/GenBank/DDBJ databases">
        <authorList>
            <person name="Magalhaes I.L.F."/>
            <person name="Oliveira U."/>
            <person name="Santos F.R."/>
            <person name="Vidigal T.H.D.A."/>
            <person name="Brescovit A.D."/>
            <person name="Santos A.J."/>
        </authorList>
    </citation>
    <scope>NUCLEOTIDE SEQUENCE</scope>
    <source>
        <tissue evidence="2">Shoot tissue taken approximately 20 cm above the soil surface</tissue>
    </source>
</reference>
<feature type="region of interest" description="Disordered" evidence="1">
    <location>
        <begin position="1"/>
        <end position="34"/>
    </location>
</feature>
<evidence type="ECO:0000313" key="2">
    <source>
        <dbReference type="EMBL" id="JAE20729.1"/>
    </source>
</evidence>